<dbReference type="InterPro" id="IPR013078">
    <property type="entry name" value="His_Pase_superF_clade-1"/>
</dbReference>
<protein>
    <recommendedName>
        <fullName evidence="3">Phosphoglycerate mutase</fullName>
    </recommendedName>
</protein>
<dbReference type="PANTHER" id="PTHR48100:SF15">
    <property type="entry name" value="SEDOHEPTULOSE 1,7-BISPHOSPHATASE"/>
    <property type="match status" value="1"/>
</dbReference>
<dbReference type="SMART" id="SM00855">
    <property type="entry name" value="PGAM"/>
    <property type="match status" value="1"/>
</dbReference>
<dbReference type="EMBL" id="BAAFSV010000001">
    <property type="protein sequence ID" value="GAB1311843.1"/>
    <property type="molecule type" value="Genomic_DNA"/>
</dbReference>
<dbReference type="InterPro" id="IPR029033">
    <property type="entry name" value="His_PPase_superfam"/>
</dbReference>
<dbReference type="CDD" id="cd07067">
    <property type="entry name" value="HP_PGM_like"/>
    <property type="match status" value="1"/>
</dbReference>
<dbReference type="SUPFAM" id="SSF53254">
    <property type="entry name" value="Phosphoglycerate mutase-like"/>
    <property type="match status" value="1"/>
</dbReference>
<evidence type="ECO:0000313" key="2">
    <source>
        <dbReference type="Proteomes" id="UP001628179"/>
    </source>
</evidence>
<keyword evidence="2" id="KW-1185">Reference proteome</keyword>
<comment type="caution">
    <text evidence="1">The sequence shown here is derived from an EMBL/GenBank/DDBJ whole genome shotgun (WGS) entry which is preliminary data.</text>
</comment>
<proteinExistence type="predicted"/>
<gene>
    <name evidence="1" type="ORF">MFIFM68171_02053</name>
</gene>
<organism evidence="1 2">
    <name type="scientific">Madurella fahalii</name>
    <dbReference type="NCBI Taxonomy" id="1157608"/>
    <lineage>
        <taxon>Eukaryota</taxon>
        <taxon>Fungi</taxon>
        <taxon>Dikarya</taxon>
        <taxon>Ascomycota</taxon>
        <taxon>Pezizomycotina</taxon>
        <taxon>Sordariomycetes</taxon>
        <taxon>Sordariomycetidae</taxon>
        <taxon>Sordariales</taxon>
        <taxon>Sordariales incertae sedis</taxon>
        <taxon>Madurella</taxon>
    </lineage>
</organism>
<dbReference type="InterPro" id="IPR050275">
    <property type="entry name" value="PGM_Phosphatase"/>
</dbReference>
<reference evidence="1 2" key="1">
    <citation type="submission" date="2024-09" db="EMBL/GenBank/DDBJ databases">
        <title>Itraconazole resistance in Madurella fahalii resulting from another homologue of gene encoding cytochrome P450 14-alpha sterol demethylase (CYP51).</title>
        <authorList>
            <person name="Yoshioka I."/>
            <person name="Fahal A.H."/>
            <person name="Kaneko S."/>
            <person name="Yaguchi T."/>
        </authorList>
    </citation>
    <scope>NUCLEOTIDE SEQUENCE [LARGE SCALE GENOMIC DNA]</scope>
    <source>
        <strain evidence="1 2">IFM 68171</strain>
    </source>
</reference>
<accession>A0ABQ0G255</accession>
<dbReference type="Proteomes" id="UP001628179">
    <property type="component" value="Unassembled WGS sequence"/>
</dbReference>
<dbReference type="Pfam" id="PF00300">
    <property type="entry name" value="His_Phos_1"/>
    <property type="match status" value="1"/>
</dbReference>
<dbReference type="RefSeq" id="XP_070913576.1">
    <property type="nucleotide sequence ID" value="XM_071057475.1"/>
</dbReference>
<dbReference type="PANTHER" id="PTHR48100">
    <property type="entry name" value="BROAD-SPECIFICITY PHOSPHATASE YOR283W-RELATED"/>
    <property type="match status" value="1"/>
</dbReference>
<dbReference type="Gene3D" id="3.40.50.1240">
    <property type="entry name" value="Phosphoglycerate mutase-like"/>
    <property type="match status" value="1"/>
</dbReference>
<evidence type="ECO:0008006" key="3">
    <source>
        <dbReference type="Google" id="ProtNLM"/>
    </source>
</evidence>
<evidence type="ECO:0000313" key="1">
    <source>
        <dbReference type="EMBL" id="GAB1311843.1"/>
    </source>
</evidence>
<sequence length="235" mass="26266">MSDQDATTPRVFLARHGETEWTINGRYTGVTELDLTANGVQQVLGSGKRLVGPGKLINPTNVARVFVSPRKRTQTTFGLLFGQGEECIIDKSKITITEEIAEWGYGEYEGLITPEIVARRAARGLDKNTPWDIWRDGCEGGDRRSAQQVTDRLDGLIQKIYEIQRPNMHGEAPADVVLVAHGHILRAFVKRWLRYPMEKPLGLMMSPGAIGVLSYENHRIEDPALMVGMSLPQER</sequence>
<name>A0ABQ0G255_9PEZI</name>
<dbReference type="GeneID" id="98172798"/>